<feature type="binding site" evidence="3">
    <location>
        <position position="55"/>
    </location>
    <ligand>
        <name>ATP</name>
        <dbReference type="ChEBI" id="CHEBI:30616"/>
    </ligand>
</feature>
<dbReference type="InterPro" id="IPR011009">
    <property type="entry name" value="Kinase-like_dom_sf"/>
</dbReference>
<keyword evidence="6" id="KW-0418">Kinase</keyword>
<comment type="caution">
    <text evidence="6">The sequence shown here is derived from an EMBL/GenBank/DDBJ whole genome shotgun (WGS) entry which is preliminary data.</text>
</comment>
<dbReference type="PANTHER" id="PTHR24346">
    <property type="entry name" value="MAP/MICROTUBULE AFFINITY-REGULATING KINASE"/>
    <property type="match status" value="1"/>
</dbReference>
<dbReference type="AlphaFoldDB" id="A0AA35R8H2"/>
<dbReference type="InterPro" id="IPR008271">
    <property type="entry name" value="Ser/Thr_kinase_AS"/>
</dbReference>
<evidence type="ECO:0000313" key="7">
    <source>
        <dbReference type="Proteomes" id="UP001174909"/>
    </source>
</evidence>
<evidence type="ECO:0000256" key="4">
    <source>
        <dbReference type="RuleBase" id="RU000304"/>
    </source>
</evidence>
<dbReference type="PANTHER" id="PTHR24346:SF30">
    <property type="entry name" value="MATERNAL EMBRYONIC LEUCINE ZIPPER KINASE"/>
    <property type="match status" value="1"/>
</dbReference>
<dbReference type="GO" id="GO:0005524">
    <property type="term" value="F:ATP binding"/>
    <property type="evidence" value="ECO:0007669"/>
    <property type="project" value="UniProtKB-UniRule"/>
</dbReference>
<evidence type="ECO:0000256" key="1">
    <source>
        <dbReference type="ARBA" id="ARBA00022741"/>
    </source>
</evidence>
<dbReference type="InterPro" id="IPR000719">
    <property type="entry name" value="Prot_kinase_dom"/>
</dbReference>
<organism evidence="6 7">
    <name type="scientific">Geodia barretti</name>
    <name type="common">Barrett's horny sponge</name>
    <dbReference type="NCBI Taxonomy" id="519541"/>
    <lineage>
        <taxon>Eukaryota</taxon>
        <taxon>Metazoa</taxon>
        <taxon>Porifera</taxon>
        <taxon>Demospongiae</taxon>
        <taxon>Heteroscleromorpha</taxon>
        <taxon>Tetractinellida</taxon>
        <taxon>Astrophorina</taxon>
        <taxon>Geodiidae</taxon>
        <taxon>Geodia</taxon>
    </lineage>
</organism>
<keyword evidence="2 3" id="KW-0067">ATP-binding</keyword>
<accession>A0AA35R8H2</accession>
<evidence type="ECO:0000313" key="6">
    <source>
        <dbReference type="EMBL" id="CAI8006292.1"/>
    </source>
</evidence>
<reference evidence="6" key="1">
    <citation type="submission" date="2023-03" db="EMBL/GenBank/DDBJ databases">
        <authorList>
            <person name="Steffen K."/>
            <person name="Cardenas P."/>
        </authorList>
    </citation>
    <scope>NUCLEOTIDE SEQUENCE</scope>
</reference>
<keyword evidence="1 3" id="KW-0547">Nucleotide-binding</keyword>
<name>A0AA35R8H2_GEOBA</name>
<dbReference type="PROSITE" id="PS50011">
    <property type="entry name" value="PROTEIN_KINASE_DOM"/>
    <property type="match status" value="1"/>
</dbReference>
<dbReference type="GO" id="GO:0035556">
    <property type="term" value="P:intracellular signal transduction"/>
    <property type="evidence" value="ECO:0007669"/>
    <property type="project" value="TreeGrafter"/>
</dbReference>
<evidence type="ECO:0000259" key="5">
    <source>
        <dbReference type="PROSITE" id="PS50011"/>
    </source>
</evidence>
<dbReference type="SUPFAM" id="SSF56112">
    <property type="entry name" value="Protein kinase-like (PK-like)"/>
    <property type="match status" value="1"/>
</dbReference>
<gene>
    <name evidence="6" type="ORF">GBAR_LOCUS4631</name>
</gene>
<dbReference type="SMART" id="SM00220">
    <property type="entry name" value="S_TKc"/>
    <property type="match status" value="1"/>
</dbReference>
<feature type="domain" description="Protein kinase" evidence="5">
    <location>
        <begin position="26"/>
        <end position="277"/>
    </location>
</feature>
<keyword evidence="4" id="KW-0723">Serine/threonine-protein kinase</keyword>
<dbReference type="GO" id="GO:0004674">
    <property type="term" value="F:protein serine/threonine kinase activity"/>
    <property type="evidence" value="ECO:0007669"/>
    <property type="project" value="UniProtKB-KW"/>
</dbReference>
<protein>
    <submittedName>
        <fullName evidence="6">SNF1-related protein kinase catalytic subunit alpha KIN11</fullName>
    </submittedName>
</protein>
<comment type="similarity">
    <text evidence="4">Belongs to the protein kinase superfamily.</text>
</comment>
<dbReference type="Gene3D" id="1.10.510.10">
    <property type="entry name" value="Transferase(Phosphotransferase) domain 1"/>
    <property type="match status" value="1"/>
</dbReference>
<evidence type="ECO:0000256" key="2">
    <source>
        <dbReference type="ARBA" id="ARBA00022840"/>
    </source>
</evidence>
<dbReference type="EMBL" id="CASHTH010000675">
    <property type="protein sequence ID" value="CAI8006292.1"/>
    <property type="molecule type" value="Genomic_DNA"/>
</dbReference>
<evidence type="ECO:0000256" key="3">
    <source>
        <dbReference type="PROSITE-ProRule" id="PRU10141"/>
    </source>
</evidence>
<dbReference type="InterPro" id="IPR017441">
    <property type="entry name" value="Protein_kinase_ATP_BS"/>
</dbReference>
<dbReference type="Proteomes" id="UP001174909">
    <property type="component" value="Unassembled WGS sequence"/>
</dbReference>
<dbReference type="GO" id="GO:0005737">
    <property type="term" value="C:cytoplasm"/>
    <property type="evidence" value="ECO:0007669"/>
    <property type="project" value="TreeGrafter"/>
</dbReference>
<sequence length="286" mass="32905">MATANNNRLPLHRGDHSFNLFIPPSYLLGPTIGNGEFAKVKLAYDLRTGVYVAVKTFSRRSGRYMMLDEQIIRETLAVKGLRHDHIVRLYETILHGNRVFQVMEYCPYGDLRKFINQKGALSEDHAREFFGHLMLAISKLHSVDLIHRDLKLENILLDSKLRLKIADFGCARRQIGKTLHTITGSYAYGAPELFRGDNYNGKLTDVWSLGIILYAMVMAKLPFRDKGTLQELLDERKEPPALAHTLSLECVDLILLMLTYDPRNRIPLQQIYSHPWLRARELSQEE</sequence>
<dbReference type="PROSITE" id="PS00108">
    <property type="entry name" value="PROTEIN_KINASE_ST"/>
    <property type="match status" value="1"/>
</dbReference>
<dbReference type="Pfam" id="PF00069">
    <property type="entry name" value="Pkinase"/>
    <property type="match status" value="1"/>
</dbReference>
<dbReference type="PROSITE" id="PS00107">
    <property type="entry name" value="PROTEIN_KINASE_ATP"/>
    <property type="match status" value="1"/>
</dbReference>
<proteinExistence type="inferred from homology"/>
<keyword evidence="7" id="KW-1185">Reference proteome</keyword>
<keyword evidence="6" id="KW-0808">Transferase</keyword>
<dbReference type="FunFam" id="1.10.510.10:FF:000571">
    <property type="entry name" value="Maternal embryonic leucine zipper kinase"/>
    <property type="match status" value="1"/>
</dbReference>